<keyword evidence="3" id="KW-1185">Reference proteome</keyword>
<feature type="region of interest" description="Disordered" evidence="1">
    <location>
        <begin position="72"/>
        <end position="116"/>
    </location>
</feature>
<evidence type="ECO:0000313" key="2">
    <source>
        <dbReference type="EMBL" id="KAF4098546.1"/>
    </source>
</evidence>
<proteinExistence type="predicted"/>
<dbReference type="Proteomes" id="UP000579812">
    <property type="component" value="Unassembled WGS sequence"/>
</dbReference>
<protein>
    <submittedName>
        <fullName evidence="2">Uncharacterized protein</fullName>
    </submittedName>
</protein>
<feature type="compositionally biased region" description="Polar residues" evidence="1">
    <location>
        <begin position="77"/>
        <end position="90"/>
    </location>
</feature>
<reference evidence="2 3" key="1">
    <citation type="submission" date="2020-04" db="EMBL/GenBank/DDBJ databases">
        <title>Chromosome-level genome assembly of a cyprinid fish Onychostoma macrolepis by integration of Nanopore Sequencing, Bionano and Hi-C technology.</title>
        <authorList>
            <person name="Wang D."/>
        </authorList>
    </citation>
    <scope>NUCLEOTIDE SEQUENCE [LARGE SCALE GENOMIC DNA]</scope>
    <source>
        <strain evidence="2">SWU-2019</strain>
        <tissue evidence="2">Muscle</tissue>
    </source>
</reference>
<evidence type="ECO:0000313" key="3">
    <source>
        <dbReference type="Proteomes" id="UP000579812"/>
    </source>
</evidence>
<comment type="caution">
    <text evidence="2">The sequence shown here is derived from an EMBL/GenBank/DDBJ whole genome shotgun (WGS) entry which is preliminary data.</text>
</comment>
<accession>A0A7J6BU69</accession>
<organism evidence="2 3">
    <name type="scientific">Onychostoma macrolepis</name>
    <dbReference type="NCBI Taxonomy" id="369639"/>
    <lineage>
        <taxon>Eukaryota</taxon>
        <taxon>Metazoa</taxon>
        <taxon>Chordata</taxon>
        <taxon>Craniata</taxon>
        <taxon>Vertebrata</taxon>
        <taxon>Euteleostomi</taxon>
        <taxon>Actinopterygii</taxon>
        <taxon>Neopterygii</taxon>
        <taxon>Teleostei</taxon>
        <taxon>Ostariophysi</taxon>
        <taxon>Cypriniformes</taxon>
        <taxon>Cyprinidae</taxon>
        <taxon>Acrossocheilinae</taxon>
        <taxon>Onychostoma</taxon>
    </lineage>
</organism>
<dbReference type="EMBL" id="JAAMOB010000021">
    <property type="protein sequence ID" value="KAF4098546.1"/>
    <property type="molecule type" value="Genomic_DNA"/>
</dbReference>
<sequence>MAAADFTNLVGSVEQGYTAILAIEDTLATHLSPSSVPSWKSGPVLPTKPFNSVVEKFRTAKSQSAALRQFMPRRAQDSSITPSSSGSFLTLMSGRGEFSPKPHKAGPDHSSISARL</sequence>
<evidence type="ECO:0000256" key="1">
    <source>
        <dbReference type="SAM" id="MobiDB-lite"/>
    </source>
</evidence>
<name>A0A7J6BU69_9TELE</name>
<dbReference type="AlphaFoldDB" id="A0A7J6BU69"/>
<gene>
    <name evidence="2" type="ORF">G5714_020576</name>
</gene>